<comment type="caution">
    <text evidence="3">The sequence shown here is derived from an EMBL/GenBank/DDBJ whole genome shotgun (WGS) entry which is preliminary data.</text>
</comment>
<dbReference type="PROSITE" id="PS51375">
    <property type="entry name" value="PPR"/>
    <property type="match status" value="3"/>
</dbReference>
<dbReference type="EMBL" id="JBBWWR010000007">
    <property type="protein sequence ID" value="KAK8964439.1"/>
    <property type="molecule type" value="Genomic_DNA"/>
</dbReference>
<dbReference type="InterPro" id="IPR002885">
    <property type="entry name" value="PPR_rpt"/>
</dbReference>
<gene>
    <name evidence="3" type="primary">PCMP-E12</name>
    <name evidence="3" type="ORF">KSP40_PGU012325</name>
</gene>
<dbReference type="Gene3D" id="1.25.40.10">
    <property type="entry name" value="Tetratricopeptide repeat domain"/>
    <property type="match status" value="2"/>
</dbReference>
<dbReference type="InterPro" id="IPR046848">
    <property type="entry name" value="E_motif"/>
</dbReference>
<evidence type="ECO:0000256" key="1">
    <source>
        <dbReference type="ARBA" id="ARBA00022737"/>
    </source>
</evidence>
<proteinExistence type="predicted"/>
<organism evidence="3 4">
    <name type="scientific">Platanthera guangdongensis</name>
    <dbReference type="NCBI Taxonomy" id="2320717"/>
    <lineage>
        <taxon>Eukaryota</taxon>
        <taxon>Viridiplantae</taxon>
        <taxon>Streptophyta</taxon>
        <taxon>Embryophyta</taxon>
        <taxon>Tracheophyta</taxon>
        <taxon>Spermatophyta</taxon>
        <taxon>Magnoliopsida</taxon>
        <taxon>Liliopsida</taxon>
        <taxon>Asparagales</taxon>
        <taxon>Orchidaceae</taxon>
        <taxon>Orchidoideae</taxon>
        <taxon>Orchideae</taxon>
        <taxon>Orchidinae</taxon>
        <taxon>Platanthera</taxon>
    </lineage>
</organism>
<reference evidence="3 4" key="1">
    <citation type="journal article" date="2022" name="Nat. Plants">
        <title>Genomes of leafy and leafless Platanthera orchids illuminate the evolution of mycoheterotrophy.</title>
        <authorList>
            <person name="Li M.H."/>
            <person name="Liu K.W."/>
            <person name="Li Z."/>
            <person name="Lu H.C."/>
            <person name="Ye Q.L."/>
            <person name="Zhang D."/>
            <person name="Wang J.Y."/>
            <person name="Li Y.F."/>
            <person name="Zhong Z.M."/>
            <person name="Liu X."/>
            <person name="Yu X."/>
            <person name="Liu D.K."/>
            <person name="Tu X.D."/>
            <person name="Liu B."/>
            <person name="Hao Y."/>
            <person name="Liao X.Y."/>
            <person name="Jiang Y.T."/>
            <person name="Sun W.H."/>
            <person name="Chen J."/>
            <person name="Chen Y.Q."/>
            <person name="Ai Y."/>
            <person name="Zhai J.W."/>
            <person name="Wu S.S."/>
            <person name="Zhou Z."/>
            <person name="Hsiao Y.Y."/>
            <person name="Wu W.L."/>
            <person name="Chen Y.Y."/>
            <person name="Lin Y.F."/>
            <person name="Hsu J.L."/>
            <person name="Li C.Y."/>
            <person name="Wang Z.W."/>
            <person name="Zhao X."/>
            <person name="Zhong W.Y."/>
            <person name="Ma X.K."/>
            <person name="Ma L."/>
            <person name="Huang J."/>
            <person name="Chen G.Z."/>
            <person name="Huang M.Z."/>
            <person name="Huang L."/>
            <person name="Peng D.H."/>
            <person name="Luo Y.B."/>
            <person name="Zou S.Q."/>
            <person name="Chen S.P."/>
            <person name="Lan S."/>
            <person name="Tsai W.C."/>
            <person name="Van de Peer Y."/>
            <person name="Liu Z.J."/>
        </authorList>
    </citation>
    <scope>NUCLEOTIDE SEQUENCE [LARGE SCALE GENOMIC DNA]</scope>
    <source>
        <strain evidence="3">Lor288</strain>
    </source>
</reference>
<feature type="repeat" description="PPR" evidence="2">
    <location>
        <begin position="95"/>
        <end position="129"/>
    </location>
</feature>
<feature type="repeat" description="PPR" evidence="2">
    <location>
        <begin position="231"/>
        <end position="265"/>
    </location>
</feature>
<dbReference type="PANTHER" id="PTHR47926:SF347">
    <property type="entry name" value="PENTATRICOPEPTIDE REPEAT-CONTAINING PROTEIN"/>
    <property type="match status" value="1"/>
</dbReference>
<keyword evidence="4" id="KW-1185">Reference proteome</keyword>
<sequence length="374" mass="41029">MHKTFKALCLSGRISEAVQLLCCGGSPVSPQTCSLVLQETIHRREFKLGNAIHAHIISTGFITGEYLATKLLILHAKAGELKSARHLFDQMPDRNLFAYNALISGCVHGAAERLALELYYLMRANGLEPDQFTFASIFRACARLTALGHGARAQCVMIKTQTAANAVVSSALVDMYFKCSSPDDARKVFDGSPERNAITWTAVISGYGWHGRVNDVIEMFHRMVGEGFWPNSATFLSILSACSHGGLVDAGWRYFNSMEEYGVSPKKEHHAMLVDMLGRAGRVKEAYEFVLSLRCGGHSVVWGALVGACRVHGDVELARVAAAKFFEMQPDNVGKYVVISNVFAASKMWERAADVWGAIRTSRMKKQAAWSSAA</sequence>
<evidence type="ECO:0000313" key="3">
    <source>
        <dbReference type="EMBL" id="KAK8964439.1"/>
    </source>
</evidence>
<accession>A0ABR2MJS3</accession>
<dbReference type="InterPro" id="IPR046960">
    <property type="entry name" value="PPR_At4g14850-like_plant"/>
</dbReference>
<keyword evidence="1" id="KW-0677">Repeat</keyword>
<evidence type="ECO:0000313" key="4">
    <source>
        <dbReference type="Proteomes" id="UP001412067"/>
    </source>
</evidence>
<dbReference type="InterPro" id="IPR011990">
    <property type="entry name" value="TPR-like_helical_dom_sf"/>
</dbReference>
<protein>
    <submittedName>
        <fullName evidence="3">Pentatricopeptide repeat-containing protein</fullName>
    </submittedName>
</protein>
<evidence type="ECO:0000256" key="2">
    <source>
        <dbReference type="PROSITE-ProRule" id="PRU00708"/>
    </source>
</evidence>
<name>A0ABR2MJS3_9ASPA</name>
<dbReference type="Pfam" id="PF20431">
    <property type="entry name" value="E_motif"/>
    <property type="match status" value="1"/>
</dbReference>
<dbReference type="PANTHER" id="PTHR47926">
    <property type="entry name" value="PENTATRICOPEPTIDE REPEAT-CONTAINING PROTEIN"/>
    <property type="match status" value="1"/>
</dbReference>
<feature type="repeat" description="PPR" evidence="2">
    <location>
        <begin position="196"/>
        <end position="230"/>
    </location>
</feature>
<dbReference type="NCBIfam" id="TIGR00756">
    <property type="entry name" value="PPR"/>
    <property type="match status" value="3"/>
</dbReference>
<dbReference type="Proteomes" id="UP001412067">
    <property type="component" value="Unassembled WGS sequence"/>
</dbReference>
<dbReference type="Pfam" id="PF13041">
    <property type="entry name" value="PPR_2"/>
    <property type="match status" value="2"/>
</dbReference>